<evidence type="ECO:0000256" key="11">
    <source>
        <dbReference type="ARBA" id="ARBA00023049"/>
    </source>
</evidence>
<evidence type="ECO:0000256" key="2">
    <source>
        <dbReference type="ARBA" id="ARBA00004286"/>
    </source>
</evidence>
<comment type="caution">
    <text evidence="18">The sequence shown here is derived from an EMBL/GenBank/DDBJ whole genome shotgun (WGS) entry which is preliminary data.</text>
</comment>
<evidence type="ECO:0000256" key="7">
    <source>
        <dbReference type="ARBA" id="ARBA00022763"/>
    </source>
</evidence>
<dbReference type="InterPro" id="IPR006642">
    <property type="entry name" value="Rad18_UBZ4"/>
</dbReference>
<reference evidence="18 19" key="1">
    <citation type="submission" date="2024-04" db="EMBL/GenBank/DDBJ databases">
        <title>Phyllosticta paracitricarpa is synonymous to the EU quarantine fungus P. citricarpa based on phylogenomic analyses.</title>
        <authorList>
            <consortium name="Lawrence Berkeley National Laboratory"/>
            <person name="Van Ingen-Buijs V.A."/>
            <person name="Van Westerhoven A.C."/>
            <person name="Haridas S."/>
            <person name="Skiadas P."/>
            <person name="Martin F."/>
            <person name="Groenewald J.Z."/>
            <person name="Crous P.W."/>
            <person name="Seidl M.F."/>
        </authorList>
    </citation>
    <scope>NUCLEOTIDE SEQUENCE [LARGE SCALE GENOMIC DNA]</scope>
    <source>
        <strain evidence="18 19">CBS 123374</strain>
    </source>
</reference>
<keyword evidence="5" id="KW-0645">Protease</keyword>
<keyword evidence="10" id="KW-0862">Zinc</keyword>
<comment type="subcellular location">
    <subcellularLocation>
        <location evidence="2">Chromosome</location>
    </subcellularLocation>
    <subcellularLocation>
        <location evidence="1">Nucleus</location>
    </subcellularLocation>
</comment>
<keyword evidence="8" id="KW-0863">Zinc-finger</keyword>
<evidence type="ECO:0000256" key="9">
    <source>
        <dbReference type="ARBA" id="ARBA00022801"/>
    </source>
</evidence>
<evidence type="ECO:0000259" key="16">
    <source>
        <dbReference type="SMART" id="SM00731"/>
    </source>
</evidence>
<organism evidence="18 19">
    <name type="scientific">Phyllosticta capitalensis</name>
    <dbReference type="NCBI Taxonomy" id="121624"/>
    <lineage>
        <taxon>Eukaryota</taxon>
        <taxon>Fungi</taxon>
        <taxon>Dikarya</taxon>
        <taxon>Ascomycota</taxon>
        <taxon>Pezizomycotina</taxon>
        <taxon>Dothideomycetes</taxon>
        <taxon>Dothideomycetes incertae sedis</taxon>
        <taxon>Botryosphaeriales</taxon>
        <taxon>Phyllostictaceae</taxon>
        <taxon>Phyllosticta</taxon>
    </lineage>
</organism>
<proteinExistence type="inferred from homology"/>
<keyword evidence="7" id="KW-0227">DNA damage</keyword>
<keyword evidence="13" id="KW-0539">Nucleus</keyword>
<dbReference type="Pfam" id="PF10263">
    <property type="entry name" value="SprT-like"/>
    <property type="match status" value="1"/>
</dbReference>
<dbReference type="InterPro" id="IPR006640">
    <property type="entry name" value="SprT-like_domain"/>
</dbReference>
<sequence length="326" mass="36461">MASLSDEDAAALAIAQLDRLSQPQLSAAASIARLLSNEAEPHADIHQLFALYDSLYFRDLLLPRVEVSWSPRMTLCAGICELIKDSNGHFTRIRLKLSEPLLKFRPRSDTVNTLLHESIHAYFFVTSSWRHSRNDDPSGHGTGFQMLASAINTHGGYDVTIYHSFHDEVNNYRTHVWKCNGPCRDRPPYFGLVKRSMNRPPGKSDYWWGKHQLQCGGTYTKIAEPEKNAKQLKSLSAKARAGRQNNKIDGYVKQDPEPTDSNVKGTSSNVGSSETTNNMASKSKRRLSDDGEARQDSKKTLLQCPICNAPVTEQDVNHHLDSVHGT</sequence>
<accession>A0ABR1YVM5</accession>
<evidence type="ECO:0000256" key="4">
    <source>
        <dbReference type="ARBA" id="ARBA00022454"/>
    </source>
</evidence>
<dbReference type="InterPro" id="IPR055220">
    <property type="entry name" value="SPRTN_ZBD"/>
</dbReference>
<evidence type="ECO:0000256" key="13">
    <source>
        <dbReference type="ARBA" id="ARBA00023242"/>
    </source>
</evidence>
<evidence type="ECO:0000313" key="18">
    <source>
        <dbReference type="EMBL" id="KAK8240253.1"/>
    </source>
</evidence>
<evidence type="ECO:0000313" key="19">
    <source>
        <dbReference type="Proteomes" id="UP001492380"/>
    </source>
</evidence>
<dbReference type="Pfam" id="PF22934">
    <property type="entry name" value="SPRTN_ZBD"/>
    <property type="match status" value="1"/>
</dbReference>
<evidence type="ECO:0000259" key="17">
    <source>
        <dbReference type="SMART" id="SM00734"/>
    </source>
</evidence>
<dbReference type="PANTHER" id="PTHR21220:SF0">
    <property type="entry name" value="DNA-DEPENDENT METALLOPROTEASE SPRTN"/>
    <property type="match status" value="1"/>
</dbReference>
<keyword evidence="6" id="KW-0479">Metal-binding</keyword>
<evidence type="ECO:0000256" key="15">
    <source>
        <dbReference type="SAM" id="MobiDB-lite"/>
    </source>
</evidence>
<name>A0ABR1YVM5_9PEZI</name>
<keyword evidence="4" id="KW-0158">Chromosome</keyword>
<evidence type="ECO:0000256" key="12">
    <source>
        <dbReference type="ARBA" id="ARBA00023204"/>
    </source>
</evidence>
<feature type="domain" description="UBZ4-type" evidence="17">
    <location>
        <begin position="301"/>
        <end position="325"/>
    </location>
</feature>
<comment type="similarity">
    <text evidence="3">Belongs to the Spartan family.</text>
</comment>
<evidence type="ECO:0000256" key="14">
    <source>
        <dbReference type="ARBA" id="ARBA00030396"/>
    </source>
</evidence>
<evidence type="ECO:0000256" key="3">
    <source>
        <dbReference type="ARBA" id="ARBA00010724"/>
    </source>
</evidence>
<keyword evidence="12" id="KW-0234">DNA repair</keyword>
<feature type="compositionally biased region" description="Polar residues" evidence="15">
    <location>
        <begin position="259"/>
        <end position="281"/>
    </location>
</feature>
<evidence type="ECO:0000256" key="6">
    <source>
        <dbReference type="ARBA" id="ARBA00022723"/>
    </source>
</evidence>
<evidence type="ECO:0000256" key="5">
    <source>
        <dbReference type="ARBA" id="ARBA00022670"/>
    </source>
</evidence>
<evidence type="ECO:0000256" key="1">
    <source>
        <dbReference type="ARBA" id="ARBA00004123"/>
    </source>
</evidence>
<keyword evidence="19" id="KW-1185">Reference proteome</keyword>
<protein>
    <recommendedName>
        <fullName evidence="14">Protein with SprT-like domain at the N terminus</fullName>
    </recommendedName>
</protein>
<dbReference type="PANTHER" id="PTHR21220">
    <property type="entry name" value="DNA-DEPENDENT METALLOPROTEASE SPRTN"/>
    <property type="match status" value="1"/>
</dbReference>
<dbReference type="SMART" id="SM00731">
    <property type="entry name" value="SprT"/>
    <property type="match status" value="1"/>
</dbReference>
<dbReference type="SMART" id="SM00734">
    <property type="entry name" value="ZnF_Rad18"/>
    <property type="match status" value="1"/>
</dbReference>
<keyword evidence="9" id="KW-0378">Hydrolase</keyword>
<evidence type="ECO:0000256" key="10">
    <source>
        <dbReference type="ARBA" id="ARBA00022833"/>
    </source>
</evidence>
<dbReference type="EMBL" id="JBBWRZ010000003">
    <property type="protein sequence ID" value="KAK8240253.1"/>
    <property type="molecule type" value="Genomic_DNA"/>
</dbReference>
<feature type="domain" description="SprT-like" evidence="16">
    <location>
        <begin position="43"/>
        <end position="222"/>
    </location>
</feature>
<feature type="region of interest" description="Disordered" evidence="15">
    <location>
        <begin position="235"/>
        <end position="296"/>
    </location>
</feature>
<dbReference type="InterPro" id="IPR044245">
    <property type="entry name" value="Spartan"/>
</dbReference>
<dbReference type="Proteomes" id="UP001492380">
    <property type="component" value="Unassembled WGS sequence"/>
</dbReference>
<gene>
    <name evidence="18" type="ORF">HDK90DRAFT_410306</name>
</gene>
<keyword evidence="11" id="KW-0482">Metalloprotease</keyword>
<feature type="compositionally biased region" description="Basic and acidic residues" evidence="15">
    <location>
        <begin position="286"/>
        <end position="296"/>
    </location>
</feature>
<evidence type="ECO:0000256" key="8">
    <source>
        <dbReference type="ARBA" id="ARBA00022771"/>
    </source>
</evidence>